<reference evidence="1" key="1">
    <citation type="submission" date="2017-07" db="EMBL/GenBank/DDBJ databases">
        <authorList>
            <person name="Mikheyev A."/>
            <person name="Grau M."/>
        </authorList>
    </citation>
    <scope>NUCLEOTIDE SEQUENCE</scope>
    <source>
        <tissue evidence="1">Venom_gland</tissue>
    </source>
</reference>
<name>A0A2D4FDJ4_MICCO</name>
<dbReference type="EMBL" id="IACJ01060944">
    <property type="protein sequence ID" value="LAA45549.1"/>
    <property type="molecule type" value="Transcribed_RNA"/>
</dbReference>
<evidence type="ECO:0000313" key="1">
    <source>
        <dbReference type="EMBL" id="LAA45549.1"/>
    </source>
</evidence>
<sequence>MINHLWRSVRFLASTDQTNVSQMFHLSKKLAPPCKVSDCWRSGFIYNKWIWLRKVRDSFLMVSQSLSRADNHHTKLVPQRTDILVTITVMFNSVIVRFGSATQQDRHRLQEDN</sequence>
<accession>A0A2D4FDJ4</accession>
<proteinExistence type="predicted"/>
<organism evidence="1">
    <name type="scientific">Micrurus corallinus</name>
    <name type="common">Brazilian coral snake</name>
    <dbReference type="NCBI Taxonomy" id="54390"/>
    <lineage>
        <taxon>Eukaryota</taxon>
        <taxon>Metazoa</taxon>
        <taxon>Chordata</taxon>
        <taxon>Craniata</taxon>
        <taxon>Vertebrata</taxon>
        <taxon>Euteleostomi</taxon>
        <taxon>Lepidosauria</taxon>
        <taxon>Squamata</taxon>
        <taxon>Bifurcata</taxon>
        <taxon>Unidentata</taxon>
        <taxon>Episquamata</taxon>
        <taxon>Toxicofera</taxon>
        <taxon>Serpentes</taxon>
        <taxon>Colubroidea</taxon>
        <taxon>Elapidae</taxon>
        <taxon>Elapinae</taxon>
        <taxon>Micrurus</taxon>
    </lineage>
</organism>
<reference evidence="1" key="2">
    <citation type="submission" date="2017-11" db="EMBL/GenBank/DDBJ databases">
        <title>Coralsnake Venomics: Analyses of Venom Gland Transcriptomes and Proteomes of Six Brazilian Taxa.</title>
        <authorList>
            <person name="Aird S.D."/>
            <person name="Jorge da Silva N."/>
            <person name="Qiu L."/>
            <person name="Villar-Briones A."/>
            <person name="Aparecida-Saddi V."/>
            <person name="Campos-Telles M.P."/>
            <person name="Grau M."/>
            <person name="Mikheyev A.S."/>
        </authorList>
    </citation>
    <scope>NUCLEOTIDE SEQUENCE</scope>
    <source>
        <tissue evidence="1">Venom_gland</tissue>
    </source>
</reference>
<dbReference type="AlphaFoldDB" id="A0A2D4FDJ4"/>
<protein>
    <submittedName>
        <fullName evidence="1">Uncharacterized protein</fullName>
    </submittedName>
</protein>